<proteinExistence type="predicted"/>
<dbReference type="GO" id="GO:0004672">
    <property type="term" value="F:protein kinase activity"/>
    <property type="evidence" value="ECO:0007669"/>
    <property type="project" value="InterPro"/>
</dbReference>
<evidence type="ECO:0000259" key="1">
    <source>
        <dbReference type="PROSITE" id="PS50011"/>
    </source>
</evidence>
<comment type="caution">
    <text evidence="2">The sequence shown here is derived from an EMBL/GenBank/DDBJ whole genome shotgun (WGS) entry which is preliminary data.</text>
</comment>
<protein>
    <recommendedName>
        <fullName evidence="1">Protein kinase domain-containing protein</fullName>
    </recommendedName>
</protein>
<dbReference type="GO" id="GO:0005524">
    <property type="term" value="F:ATP binding"/>
    <property type="evidence" value="ECO:0007669"/>
    <property type="project" value="InterPro"/>
</dbReference>
<dbReference type="Gene3D" id="1.10.510.10">
    <property type="entry name" value="Transferase(Phosphotransferase) domain 1"/>
    <property type="match status" value="1"/>
</dbReference>
<gene>
    <name evidence="2" type="ORF">ONZ51_g6945</name>
</gene>
<dbReference type="Proteomes" id="UP001215151">
    <property type="component" value="Unassembled WGS sequence"/>
</dbReference>
<accession>A0AAD7TR38</accession>
<dbReference type="SUPFAM" id="SSF56112">
    <property type="entry name" value="Protein kinase-like (PK-like)"/>
    <property type="match status" value="1"/>
</dbReference>
<keyword evidence="3" id="KW-1185">Reference proteome</keyword>
<dbReference type="InterPro" id="IPR008266">
    <property type="entry name" value="Tyr_kinase_AS"/>
</dbReference>
<sequence length="281" mass="31707">MTSGNPPWYEIDENGQIMVLEVPSRLKSHPEVIRRGLEPTDPWKVGVVYSTSMLKEPLYYIKILDTDTEEAAIFQQLSRQVDTRNHTIPGELTPPETGHPLLITPAMSDFSALLIEGIEYMHDLRITHMDICPGNVLVADPQIDRRYSGVEPGKVYLIDFGSSLQLPLGPGSQHAITLPPSQFRPENGITCFDPYSWDVYCAALTMQQTLKTCYRNDPPRIACLYADWLKGKERGCKAVCHCRPTARRARQVLTGVLWLVRAWEQVKNVLYILKSSLSPPS</sequence>
<dbReference type="InterPro" id="IPR000719">
    <property type="entry name" value="Prot_kinase_dom"/>
</dbReference>
<evidence type="ECO:0000313" key="3">
    <source>
        <dbReference type="Proteomes" id="UP001215151"/>
    </source>
</evidence>
<feature type="domain" description="Protein kinase" evidence="1">
    <location>
        <begin position="1"/>
        <end position="281"/>
    </location>
</feature>
<reference evidence="2" key="1">
    <citation type="submission" date="2022-11" db="EMBL/GenBank/DDBJ databases">
        <title>Genome Sequence of Cubamyces cubensis.</title>
        <authorList>
            <person name="Buettner E."/>
        </authorList>
    </citation>
    <scope>NUCLEOTIDE SEQUENCE</scope>
    <source>
        <strain evidence="2">MPL-01</strain>
    </source>
</reference>
<dbReference type="AlphaFoldDB" id="A0AAD7TR38"/>
<name>A0AAD7TR38_9APHY</name>
<dbReference type="InterPro" id="IPR011009">
    <property type="entry name" value="Kinase-like_dom_sf"/>
</dbReference>
<dbReference type="PROSITE" id="PS50011">
    <property type="entry name" value="PROTEIN_KINASE_DOM"/>
    <property type="match status" value="1"/>
</dbReference>
<dbReference type="EMBL" id="JAPEVG010000175">
    <property type="protein sequence ID" value="KAJ8474866.1"/>
    <property type="molecule type" value="Genomic_DNA"/>
</dbReference>
<evidence type="ECO:0000313" key="2">
    <source>
        <dbReference type="EMBL" id="KAJ8474866.1"/>
    </source>
</evidence>
<dbReference type="PROSITE" id="PS00109">
    <property type="entry name" value="PROTEIN_KINASE_TYR"/>
    <property type="match status" value="1"/>
</dbReference>
<organism evidence="2 3">
    <name type="scientific">Trametes cubensis</name>
    <dbReference type="NCBI Taxonomy" id="1111947"/>
    <lineage>
        <taxon>Eukaryota</taxon>
        <taxon>Fungi</taxon>
        <taxon>Dikarya</taxon>
        <taxon>Basidiomycota</taxon>
        <taxon>Agaricomycotina</taxon>
        <taxon>Agaricomycetes</taxon>
        <taxon>Polyporales</taxon>
        <taxon>Polyporaceae</taxon>
        <taxon>Trametes</taxon>
    </lineage>
</organism>